<evidence type="ECO:0000256" key="8">
    <source>
        <dbReference type="PIRNR" id="PIRNR005091"/>
    </source>
</evidence>
<dbReference type="CDD" id="cd16015">
    <property type="entry name" value="LTA_synthase"/>
    <property type="match status" value="1"/>
</dbReference>
<dbReference type="GO" id="GO:0016740">
    <property type="term" value="F:transferase activity"/>
    <property type="evidence" value="ECO:0007669"/>
    <property type="project" value="UniProtKB-KW"/>
</dbReference>
<dbReference type="Pfam" id="PF00884">
    <property type="entry name" value="Sulfatase"/>
    <property type="match status" value="1"/>
</dbReference>
<dbReference type="EMBL" id="JBHTCE010000001">
    <property type="protein sequence ID" value="MFC7388520.1"/>
    <property type="molecule type" value="Genomic_DNA"/>
</dbReference>
<feature type="transmembrane region" description="Helical" evidence="9">
    <location>
        <begin position="7"/>
        <end position="25"/>
    </location>
</feature>
<dbReference type="InterPro" id="IPR000917">
    <property type="entry name" value="Sulfatase_N"/>
</dbReference>
<organism evidence="11 12">
    <name type="scientific">Exiguobacterium aestuarii</name>
    <dbReference type="NCBI Taxonomy" id="273527"/>
    <lineage>
        <taxon>Bacteria</taxon>
        <taxon>Bacillati</taxon>
        <taxon>Bacillota</taxon>
        <taxon>Bacilli</taxon>
        <taxon>Bacillales</taxon>
        <taxon>Bacillales Family XII. Incertae Sedis</taxon>
        <taxon>Exiguobacterium</taxon>
    </lineage>
</organism>
<evidence type="ECO:0000256" key="9">
    <source>
        <dbReference type="SAM" id="Phobius"/>
    </source>
</evidence>
<reference evidence="12" key="1">
    <citation type="journal article" date="2019" name="Int. J. Syst. Evol. Microbiol.">
        <title>The Global Catalogue of Microorganisms (GCM) 10K type strain sequencing project: providing services to taxonomists for standard genome sequencing and annotation.</title>
        <authorList>
            <consortium name="The Broad Institute Genomics Platform"/>
            <consortium name="The Broad Institute Genome Sequencing Center for Infectious Disease"/>
            <person name="Wu L."/>
            <person name="Ma J."/>
        </authorList>
    </citation>
    <scope>NUCLEOTIDE SEQUENCE [LARGE SCALE GENOMIC DNA]</scope>
    <source>
        <strain evidence="12">CCUG 55590</strain>
    </source>
</reference>
<feature type="transmembrane region" description="Helical" evidence="9">
    <location>
        <begin position="143"/>
        <end position="163"/>
    </location>
</feature>
<name>A0ABW2PKN0_9BACL</name>
<evidence type="ECO:0000256" key="7">
    <source>
        <dbReference type="ARBA" id="ARBA00023136"/>
    </source>
</evidence>
<sequence length="605" mass="69107">MIKYLDYWSYLSLSLAKLFFFSWLTATAFDFSFFLINLATILLLTSWALAVSYPIRRWILYVSLFLHSTLLVSDVWYYRYFEDLLSVALLSDIGQMGDVGGGFLTLIRPIDAFFFIDLIIYGLILRYMKRHPVRERKRHGRRLAVVGFTLGFLLFTIPLTLSYQRGEKWIADDPISNMREYYHLGFWGYHAMDVARGVERAMGWDEGLTDEERSQIQALSYQELSAPSPDTNVIVLQLESFQTSVIDQQINGQELTPNLNRLRRDMLYFPNVYHQTHEGRTSDAEFIVNTSLYPVKSGSVYTRFPGNQFSALSQSLNEAGYDTAAMHSFRKDFWNRDDFYDNIGFNHFFSDKDYPDQGIIGMALNDQDFLNTSIGFMEELNEPFYAFLVALTSHTPYDIPEDEKRLDLSEIDDPLLENYYHTVHFVDAAVGQFIERLKEEGLWDETLLVMYGDHDSGLTAPGEEMATIEGVDSTVDAFQLDRAVPLFIKPSGLTTGEVIEASGGQIDIAPTILDLLGISPAYMLGDSLLNDTPNLTVFRTGAFRYEDHYYEPDLTKRSGSGTCYSVETEKPVAFDRCAPYIDRAASQLRLSDTIIEKDALSQMNP</sequence>
<keyword evidence="12" id="KW-1185">Reference proteome</keyword>
<evidence type="ECO:0000256" key="1">
    <source>
        <dbReference type="ARBA" id="ARBA00004651"/>
    </source>
</evidence>
<keyword evidence="7 8" id="KW-0472">Membrane</keyword>
<dbReference type="SUPFAM" id="SSF53649">
    <property type="entry name" value="Alkaline phosphatase-like"/>
    <property type="match status" value="1"/>
</dbReference>
<dbReference type="InterPro" id="IPR012160">
    <property type="entry name" value="LtaS-like"/>
</dbReference>
<evidence type="ECO:0000313" key="12">
    <source>
        <dbReference type="Proteomes" id="UP001596439"/>
    </source>
</evidence>
<comment type="similarity">
    <text evidence="3 8">Belongs to the LTA synthase family.</text>
</comment>
<evidence type="ECO:0000313" key="11">
    <source>
        <dbReference type="EMBL" id="MFC7388520.1"/>
    </source>
</evidence>
<keyword evidence="6 9" id="KW-1133">Transmembrane helix</keyword>
<keyword evidence="5 9" id="KW-0812">Transmembrane</keyword>
<dbReference type="Gene3D" id="3.30.1120.170">
    <property type="match status" value="1"/>
</dbReference>
<gene>
    <name evidence="11" type="ORF">ACFQO8_00115</name>
</gene>
<feature type="domain" description="Sulfatase N-terminal" evidence="10">
    <location>
        <begin position="232"/>
        <end position="518"/>
    </location>
</feature>
<dbReference type="Gene3D" id="3.40.720.10">
    <property type="entry name" value="Alkaline Phosphatase, subunit A"/>
    <property type="match status" value="1"/>
</dbReference>
<dbReference type="InterPro" id="IPR017850">
    <property type="entry name" value="Alkaline_phosphatase_core_sf"/>
</dbReference>
<comment type="subcellular location">
    <subcellularLocation>
        <location evidence="1">Cell membrane</location>
        <topology evidence="1">Multi-pass membrane protein</topology>
    </subcellularLocation>
</comment>
<evidence type="ECO:0000256" key="3">
    <source>
        <dbReference type="ARBA" id="ARBA00009983"/>
    </source>
</evidence>
<protein>
    <submittedName>
        <fullName evidence="11">LTA synthase family protein</fullName>
        <ecNumber evidence="11">2.7.8.-</ecNumber>
    </submittedName>
</protein>
<dbReference type="InterPro" id="IPR050448">
    <property type="entry name" value="OpgB/LTA_synthase_biosynth"/>
</dbReference>
<accession>A0ABW2PKN0</accession>
<comment type="pathway">
    <text evidence="2">Cell wall biogenesis; lipoteichoic acid biosynthesis.</text>
</comment>
<feature type="transmembrane region" description="Helical" evidence="9">
    <location>
        <begin position="58"/>
        <end position="79"/>
    </location>
</feature>
<evidence type="ECO:0000256" key="4">
    <source>
        <dbReference type="ARBA" id="ARBA00022475"/>
    </source>
</evidence>
<dbReference type="PANTHER" id="PTHR47371">
    <property type="entry name" value="LIPOTEICHOIC ACID SYNTHASE"/>
    <property type="match status" value="1"/>
</dbReference>
<dbReference type="EC" id="2.7.8.-" evidence="11"/>
<evidence type="ECO:0000256" key="2">
    <source>
        <dbReference type="ARBA" id="ARBA00004936"/>
    </source>
</evidence>
<evidence type="ECO:0000256" key="6">
    <source>
        <dbReference type="ARBA" id="ARBA00022989"/>
    </source>
</evidence>
<keyword evidence="11" id="KW-0808">Transferase</keyword>
<evidence type="ECO:0000256" key="5">
    <source>
        <dbReference type="ARBA" id="ARBA00022692"/>
    </source>
</evidence>
<feature type="transmembrane region" description="Helical" evidence="9">
    <location>
        <begin position="99"/>
        <end position="123"/>
    </location>
</feature>
<dbReference type="RefSeq" id="WP_214785844.1">
    <property type="nucleotide sequence ID" value="NZ_JANIEL010000036.1"/>
</dbReference>
<dbReference type="PIRSF" id="PIRSF005091">
    <property type="entry name" value="Mmb_sulf_HI1246"/>
    <property type="match status" value="1"/>
</dbReference>
<comment type="caution">
    <text evidence="11">The sequence shown here is derived from an EMBL/GenBank/DDBJ whole genome shotgun (WGS) entry which is preliminary data.</text>
</comment>
<evidence type="ECO:0000259" key="10">
    <source>
        <dbReference type="Pfam" id="PF00884"/>
    </source>
</evidence>
<feature type="transmembrane region" description="Helical" evidence="9">
    <location>
        <begin position="31"/>
        <end position="51"/>
    </location>
</feature>
<dbReference type="PANTHER" id="PTHR47371:SF3">
    <property type="entry name" value="PHOSPHOGLYCEROL TRANSFERASE I"/>
    <property type="match status" value="1"/>
</dbReference>
<keyword evidence="4 8" id="KW-1003">Cell membrane</keyword>
<dbReference type="Proteomes" id="UP001596439">
    <property type="component" value="Unassembled WGS sequence"/>
</dbReference>
<proteinExistence type="inferred from homology"/>